<dbReference type="PANTHER" id="PTHR10380:SF237">
    <property type="entry name" value="CUTICULAR PROTEIN 65AU, ISOFORM A-RELATED"/>
    <property type="match status" value="1"/>
</dbReference>
<evidence type="ECO:0000256" key="2">
    <source>
        <dbReference type="PROSITE-ProRule" id="PRU00497"/>
    </source>
</evidence>
<evidence type="ECO:0000313" key="5">
    <source>
        <dbReference type="Proteomes" id="UP001159042"/>
    </source>
</evidence>
<dbReference type="PROSITE" id="PS00233">
    <property type="entry name" value="CHIT_BIND_RR_1"/>
    <property type="match status" value="1"/>
</dbReference>
<dbReference type="Proteomes" id="UP001159042">
    <property type="component" value="Unassembled WGS sequence"/>
</dbReference>
<dbReference type="InterPro" id="IPR050468">
    <property type="entry name" value="Cuticle_Struct_Prot"/>
</dbReference>
<evidence type="ECO:0000313" key="4">
    <source>
        <dbReference type="EMBL" id="KAJ8920789.1"/>
    </source>
</evidence>
<dbReference type="PANTHER" id="PTHR10380">
    <property type="entry name" value="CUTICLE PROTEIN"/>
    <property type="match status" value="1"/>
</dbReference>
<reference evidence="4 5" key="1">
    <citation type="journal article" date="2023" name="Insect Mol. Biol.">
        <title>Genome sequencing provides insights into the evolution of gene families encoding plant cell wall-degrading enzymes in longhorned beetles.</title>
        <authorList>
            <person name="Shin N.R."/>
            <person name="Okamura Y."/>
            <person name="Kirsch R."/>
            <person name="Pauchet Y."/>
        </authorList>
    </citation>
    <scope>NUCLEOTIDE SEQUENCE [LARGE SCALE GENOMIC DNA]</scope>
    <source>
        <strain evidence="4">EAD_L_NR</strain>
    </source>
</reference>
<sequence>MKVILSALVASSIAALLPTYRRPQLLPSPAPTYNPIPSPTYTPQGRIYAILRSNSDIAPDGSSYQYGYETENGISVQESGNLIAAGPEGGIAASGSYQFTSPEGLPVQITYVADQNGYRAQGNVLPTPPPIPDAILRSIAYNQAHPEPQTPGRNYYRR</sequence>
<feature type="chain" id="PRO_5043507852" evidence="3">
    <location>
        <begin position="16"/>
        <end position="158"/>
    </location>
</feature>
<dbReference type="AlphaFoldDB" id="A0AAV8W3A7"/>
<organism evidence="4 5">
    <name type="scientific">Exocentrus adspersus</name>
    <dbReference type="NCBI Taxonomy" id="1586481"/>
    <lineage>
        <taxon>Eukaryota</taxon>
        <taxon>Metazoa</taxon>
        <taxon>Ecdysozoa</taxon>
        <taxon>Arthropoda</taxon>
        <taxon>Hexapoda</taxon>
        <taxon>Insecta</taxon>
        <taxon>Pterygota</taxon>
        <taxon>Neoptera</taxon>
        <taxon>Endopterygota</taxon>
        <taxon>Coleoptera</taxon>
        <taxon>Polyphaga</taxon>
        <taxon>Cucujiformia</taxon>
        <taxon>Chrysomeloidea</taxon>
        <taxon>Cerambycidae</taxon>
        <taxon>Lamiinae</taxon>
        <taxon>Acanthocinini</taxon>
        <taxon>Exocentrus</taxon>
    </lineage>
</organism>
<accession>A0AAV8W3A7</accession>
<name>A0AAV8W3A7_9CUCU</name>
<evidence type="ECO:0000256" key="3">
    <source>
        <dbReference type="SAM" id="SignalP"/>
    </source>
</evidence>
<dbReference type="EMBL" id="JANEYG010000013">
    <property type="protein sequence ID" value="KAJ8920789.1"/>
    <property type="molecule type" value="Genomic_DNA"/>
</dbReference>
<protein>
    <submittedName>
        <fullName evidence="4">Uncharacterized protein</fullName>
    </submittedName>
</protein>
<dbReference type="PROSITE" id="PS51155">
    <property type="entry name" value="CHIT_BIND_RR_2"/>
    <property type="match status" value="1"/>
</dbReference>
<keyword evidence="5" id="KW-1185">Reference proteome</keyword>
<feature type="signal peptide" evidence="3">
    <location>
        <begin position="1"/>
        <end position="15"/>
    </location>
</feature>
<keyword evidence="1 2" id="KW-0193">Cuticle</keyword>
<keyword evidence="3" id="KW-0732">Signal</keyword>
<dbReference type="InterPro" id="IPR000618">
    <property type="entry name" value="Insect_cuticle"/>
</dbReference>
<dbReference type="PRINTS" id="PR00947">
    <property type="entry name" value="CUTICLE"/>
</dbReference>
<proteinExistence type="predicted"/>
<dbReference type="Pfam" id="PF00379">
    <property type="entry name" value="Chitin_bind_4"/>
    <property type="match status" value="1"/>
</dbReference>
<gene>
    <name evidence="4" type="ORF">NQ315_004930</name>
</gene>
<dbReference type="InterPro" id="IPR031311">
    <property type="entry name" value="CHIT_BIND_RR_consensus"/>
</dbReference>
<comment type="caution">
    <text evidence="4">The sequence shown here is derived from an EMBL/GenBank/DDBJ whole genome shotgun (WGS) entry which is preliminary data.</text>
</comment>
<dbReference type="GO" id="GO:0062129">
    <property type="term" value="C:chitin-based extracellular matrix"/>
    <property type="evidence" value="ECO:0007669"/>
    <property type="project" value="TreeGrafter"/>
</dbReference>
<evidence type="ECO:0000256" key="1">
    <source>
        <dbReference type="ARBA" id="ARBA00022460"/>
    </source>
</evidence>
<dbReference type="GO" id="GO:0008010">
    <property type="term" value="F:structural constituent of chitin-based larval cuticle"/>
    <property type="evidence" value="ECO:0007669"/>
    <property type="project" value="TreeGrafter"/>
</dbReference>